<sequence length="452" mass="49610">MVNKIDTIVQILTDRIANDDLKAGERLPSIRAAAQDHSVSKNTIVEAYDRLVARGLIAARQGAGFTVASQHQTLREDEAPRHLIEAVDSISLLRAQLDQNYAVRVGDGRPPASWMAGIPMRQLPDQDSDTSGYGSHMGYQPLRSLIAAHHYADGIALDANQIVTTFGANHGLDLIVRRYLKAGDTVLVDDPGYYPLFAKLRLAQVSYIGVPRGADGPDLEQLRNLAAQHRPKLFFTQSLAQNPTGTSMSLMTAHGVLKLAESSGFMVVDDDPFIDLPDPKGVRLAALDGFDRVIFVGTFSKTLSASFRTGYIAAPRSIAEELAELKMITTVNSSRMSEMIIAEAIRSRRYARHLNRLAGRLQDASEKLKSDLADLNLRCKFDPGQGYYAWLELPEGVSDTELARKAATEDIFLAPSTFFSAQENSGNAGIRLNITRTSDPRFLRFLAKQIGQ</sequence>
<dbReference type="Pfam" id="PF00392">
    <property type="entry name" value="GntR"/>
    <property type="match status" value="1"/>
</dbReference>
<dbReference type="Gene3D" id="3.40.640.10">
    <property type="entry name" value="Type I PLP-dependent aspartate aminotransferase-like (Major domain)"/>
    <property type="match status" value="1"/>
</dbReference>
<dbReference type="EMBL" id="CP085145">
    <property type="protein sequence ID" value="UOA16515.1"/>
    <property type="molecule type" value="Genomic_DNA"/>
</dbReference>
<comment type="similarity">
    <text evidence="1">In the C-terminal section; belongs to the class-I pyridoxal-phosphate-dependent aminotransferase family.</text>
</comment>
<evidence type="ECO:0000256" key="3">
    <source>
        <dbReference type="ARBA" id="ARBA00023015"/>
    </source>
</evidence>
<feature type="domain" description="HTH gntR-type" evidence="6">
    <location>
        <begin position="2"/>
        <end position="70"/>
    </location>
</feature>
<protein>
    <submittedName>
        <fullName evidence="7">2-aminoadipate transaminase</fullName>
        <ecNumber evidence="7">2.6.1.39</ecNumber>
    </submittedName>
</protein>
<evidence type="ECO:0000256" key="5">
    <source>
        <dbReference type="ARBA" id="ARBA00023163"/>
    </source>
</evidence>
<keyword evidence="4" id="KW-0238">DNA-binding</keyword>
<dbReference type="PROSITE" id="PS50949">
    <property type="entry name" value="HTH_GNTR"/>
    <property type="match status" value="1"/>
</dbReference>
<gene>
    <name evidence="7" type="primary">lysN_3</name>
    <name evidence="7" type="ORF">DSM109990_03397</name>
</gene>
<geneLocation type="plasmid" evidence="7 8">
    <name>pDSM109990_a</name>
</geneLocation>
<dbReference type="GO" id="GO:0047536">
    <property type="term" value="F:2-aminoadipate transaminase activity"/>
    <property type="evidence" value="ECO:0007669"/>
    <property type="project" value="UniProtKB-EC"/>
</dbReference>
<evidence type="ECO:0000256" key="4">
    <source>
        <dbReference type="ARBA" id="ARBA00023125"/>
    </source>
</evidence>
<dbReference type="InterPro" id="IPR015424">
    <property type="entry name" value="PyrdxlP-dep_Trfase"/>
</dbReference>
<dbReference type="PANTHER" id="PTHR46577:SF2">
    <property type="entry name" value="TRANSCRIPTIONAL REGULATORY PROTEIN"/>
    <property type="match status" value="1"/>
</dbReference>
<proteinExistence type="inferred from homology"/>
<dbReference type="PANTHER" id="PTHR46577">
    <property type="entry name" value="HTH-TYPE TRANSCRIPTIONAL REGULATORY PROTEIN GABR"/>
    <property type="match status" value="1"/>
</dbReference>
<evidence type="ECO:0000313" key="7">
    <source>
        <dbReference type="EMBL" id="UOA16515.1"/>
    </source>
</evidence>
<dbReference type="Gene3D" id="1.10.10.10">
    <property type="entry name" value="Winged helix-like DNA-binding domain superfamily/Winged helix DNA-binding domain"/>
    <property type="match status" value="1"/>
</dbReference>
<dbReference type="InterPro" id="IPR036388">
    <property type="entry name" value="WH-like_DNA-bd_sf"/>
</dbReference>
<evidence type="ECO:0000259" key="6">
    <source>
        <dbReference type="PROSITE" id="PS50949"/>
    </source>
</evidence>
<dbReference type="InterPro" id="IPR015421">
    <property type="entry name" value="PyrdxlP-dep_Trfase_major"/>
</dbReference>
<dbReference type="InterPro" id="IPR036390">
    <property type="entry name" value="WH_DNA-bd_sf"/>
</dbReference>
<keyword evidence="5" id="KW-0804">Transcription</keyword>
<reference evidence="8" key="1">
    <citation type="journal article" date="2022" name="Microorganisms">
        <title>Beyond the ABCs#Discovery of Three New Plasmid Types in Rhodobacterales (RepQ, RepY, RepW).</title>
        <authorList>
            <person name="Freese H.M."/>
            <person name="Ringel V."/>
            <person name="Overmann J."/>
            <person name="Petersen J."/>
        </authorList>
    </citation>
    <scope>NUCLEOTIDE SEQUENCE [LARGE SCALE GENOMIC DNA]</scope>
    <source>
        <strain evidence="8">DSM 109990</strain>
        <plasmid evidence="8">pDSM109990_a</plasmid>
    </source>
</reference>
<dbReference type="CDD" id="cd00609">
    <property type="entry name" value="AAT_like"/>
    <property type="match status" value="1"/>
</dbReference>
<accession>A0ABY3ZQS5</accession>
<evidence type="ECO:0000256" key="1">
    <source>
        <dbReference type="ARBA" id="ARBA00005384"/>
    </source>
</evidence>
<dbReference type="SUPFAM" id="SSF46785">
    <property type="entry name" value="Winged helix' DNA-binding domain"/>
    <property type="match status" value="1"/>
</dbReference>
<dbReference type="InterPro" id="IPR004839">
    <property type="entry name" value="Aminotransferase_I/II_large"/>
</dbReference>
<dbReference type="Pfam" id="PF00155">
    <property type="entry name" value="Aminotran_1_2"/>
    <property type="match status" value="1"/>
</dbReference>
<keyword evidence="7" id="KW-0614">Plasmid</keyword>
<dbReference type="InterPro" id="IPR000524">
    <property type="entry name" value="Tscrpt_reg_HTH_GntR"/>
</dbReference>
<dbReference type="EC" id="2.6.1.39" evidence="7"/>
<dbReference type="SUPFAM" id="SSF53383">
    <property type="entry name" value="PLP-dependent transferases"/>
    <property type="match status" value="1"/>
</dbReference>
<keyword evidence="3" id="KW-0805">Transcription regulation</keyword>
<name>A0ABY3ZQS5_9RHOB</name>
<keyword evidence="7" id="KW-0808">Transferase</keyword>
<keyword evidence="8" id="KW-1185">Reference proteome</keyword>
<organism evidence="7 8">
    <name type="scientific">Sulfitobacter dubius</name>
    <dbReference type="NCBI Taxonomy" id="218673"/>
    <lineage>
        <taxon>Bacteria</taxon>
        <taxon>Pseudomonadati</taxon>
        <taxon>Pseudomonadota</taxon>
        <taxon>Alphaproteobacteria</taxon>
        <taxon>Rhodobacterales</taxon>
        <taxon>Roseobacteraceae</taxon>
        <taxon>Sulfitobacter</taxon>
    </lineage>
</organism>
<keyword evidence="7" id="KW-0032">Aminotransferase</keyword>
<dbReference type="SMART" id="SM00345">
    <property type="entry name" value="HTH_GNTR"/>
    <property type="match status" value="1"/>
</dbReference>
<keyword evidence="2" id="KW-0663">Pyridoxal phosphate</keyword>
<dbReference type="CDD" id="cd07377">
    <property type="entry name" value="WHTH_GntR"/>
    <property type="match status" value="1"/>
</dbReference>
<dbReference type="Proteomes" id="UP000831019">
    <property type="component" value="Plasmid pDSM109990_a"/>
</dbReference>
<dbReference type="InterPro" id="IPR051446">
    <property type="entry name" value="HTH_trans_reg/aminotransferase"/>
</dbReference>
<evidence type="ECO:0000313" key="8">
    <source>
        <dbReference type="Proteomes" id="UP000831019"/>
    </source>
</evidence>
<evidence type="ECO:0000256" key="2">
    <source>
        <dbReference type="ARBA" id="ARBA00022898"/>
    </source>
</evidence>